<evidence type="ECO:0000256" key="5">
    <source>
        <dbReference type="ARBA" id="ARBA00022840"/>
    </source>
</evidence>
<dbReference type="PANTHER" id="PTHR43793:SF2">
    <property type="entry name" value="BIFUNCTIONAL PROTEIN HLDE"/>
    <property type="match status" value="1"/>
</dbReference>
<evidence type="ECO:0000256" key="6">
    <source>
        <dbReference type="ARBA" id="ARBA00023277"/>
    </source>
</evidence>
<evidence type="ECO:0000256" key="1">
    <source>
        <dbReference type="ARBA" id="ARBA00012519"/>
    </source>
</evidence>
<dbReference type="RefSeq" id="WP_013682461.1">
    <property type="nucleotide sequence ID" value="NC_015318.1"/>
</dbReference>
<keyword evidence="3" id="KW-0548">Nucleotidyltransferase</keyword>
<dbReference type="NCBIfam" id="TIGR02199">
    <property type="entry name" value="rfaE_dom_II"/>
    <property type="match status" value="1"/>
</dbReference>
<dbReference type="Gene3D" id="3.40.50.620">
    <property type="entry name" value="HUPs"/>
    <property type="match status" value="1"/>
</dbReference>
<keyword evidence="6" id="KW-0119">Carbohydrate metabolism</keyword>
<dbReference type="NCBIfam" id="TIGR00125">
    <property type="entry name" value="cyt_tran_rel"/>
    <property type="match status" value="1"/>
</dbReference>
<dbReference type="InterPro" id="IPR050385">
    <property type="entry name" value="Archaeal_FAD_synthase"/>
</dbReference>
<evidence type="ECO:0000313" key="10">
    <source>
        <dbReference type="Proteomes" id="UP000008139"/>
    </source>
</evidence>
<dbReference type="Proteomes" id="UP000008139">
    <property type="component" value="Chromosome"/>
</dbReference>
<protein>
    <recommendedName>
        <fullName evidence="1">D-glycero-beta-D-manno-heptose 1-phosphate adenylyltransferase</fullName>
        <ecNumber evidence="1">2.7.7.70</ecNumber>
    </recommendedName>
</protein>
<keyword evidence="2" id="KW-0808">Transferase</keyword>
<dbReference type="GO" id="GO:0005975">
    <property type="term" value="P:carbohydrate metabolic process"/>
    <property type="evidence" value="ECO:0007669"/>
    <property type="project" value="InterPro"/>
</dbReference>
<proteinExistence type="predicted"/>
<dbReference type="GO" id="GO:0016779">
    <property type="term" value="F:nucleotidyltransferase activity"/>
    <property type="evidence" value="ECO:0007669"/>
    <property type="project" value="UniProtKB-KW"/>
</dbReference>
<dbReference type="GO" id="GO:0005524">
    <property type="term" value="F:ATP binding"/>
    <property type="evidence" value="ECO:0007669"/>
    <property type="project" value="UniProtKB-KW"/>
</dbReference>
<keyword evidence="5" id="KW-0067">ATP-binding</keyword>
<dbReference type="PANTHER" id="PTHR43793">
    <property type="entry name" value="FAD SYNTHASE"/>
    <property type="match status" value="1"/>
</dbReference>
<keyword evidence="10" id="KW-1185">Reference proteome</keyword>
<reference evidence="9 10" key="1">
    <citation type="journal article" date="2011" name="Stand. Genomic Sci.">
        <title>Complete genome sequence of the thermophilic sulfur-reducer Hippea maritima type strain (MH(2)).</title>
        <authorList>
            <person name="Huntemann M."/>
            <person name="Lu M."/>
            <person name="Nolan M."/>
            <person name="Lapidus A."/>
            <person name="Lucas S."/>
            <person name="Hammon N."/>
            <person name="Deshpande S."/>
            <person name="Cheng J.F."/>
            <person name="Tapia R."/>
            <person name="Han C."/>
            <person name="Goodwin L."/>
            <person name="Pitluck S."/>
            <person name="Liolios K."/>
            <person name="Pagani I."/>
            <person name="Ivanova N."/>
            <person name="Ovchinikova G."/>
            <person name="Pati A."/>
            <person name="Chen A."/>
            <person name="Palaniappan K."/>
            <person name="Land M."/>
            <person name="Hauser L."/>
            <person name="Jeffries C.D."/>
            <person name="Detter J.C."/>
            <person name="Brambilla E.M."/>
            <person name="Rohde M."/>
            <person name="Spring S."/>
            <person name="Goker M."/>
            <person name="Woyke T."/>
            <person name="Bristow J."/>
            <person name="Eisen J.A."/>
            <person name="Markowitz V."/>
            <person name="Hugenholtz P."/>
            <person name="Kyrpides N.C."/>
            <person name="Klenk H.P."/>
            <person name="Mavromatis K."/>
        </authorList>
    </citation>
    <scope>NUCLEOTIDE SEQUENCE [LARGE SCALE GENOMIC DNA]</scope>
    <source>
        <strain evidence="10">ATCC 700847 / DSM 10411 / MH2</strain>
    </source>
</reference>
<reference evidence="10" key="2">
    <citation type="submission" date="2011-03" db="EMBL/GenBank/DDBJ databases">
        <title>The complete genome of Hippea maritima DSM 10411.</title>
        <authorList>
            <consortium name="US DOE Joint Genome Institute (JGI-PGF)"/>
            <person name="Lucas S."/>
            <person name="Copeland A."/>
            <person name="Lapidus A."/>
            <person name="Bruce D."/>
            <person name="Goodwin L."/>
            <person name="Pitluck S."/>
            <person name="Peters L."/>
            <person name="Kyrpides N."/>
            <person name="Mavromatis K."/>
            <person name="Pagani I."/>
            <person name="Ivanova N."/>
            <person name="Mikhailova N."/>
            <person name="Lu M."/>
            <person name="Detter J.C."/>
            <person name="Tapia R."/>
            <person name="Han C."/>
            <person name="Land M."/>
            <person name="Hauser L."/>
            <person name="Markowitz V."/>
            <person name="Cheng J.-F."/>
            <person name="Hugenholtz P."/>
            <person name="Woyke T."/>
            <person name="Wu D."/>
            <person name="Spring S."/>
            <person name="Schroeder M."/>
            <person name="Brambilla E."/>
            <person name="Klenk H.-P."/>
            <person name="Eisen J.A."/>
        </authorList>
    </citation>
    <scope>NUCLEOTIDE SEQUENCE [LARGE SCALE GENOMIC DNA]</scope>
    <source>
        <strain evidence="10">ATCC 700847 / DSM 10411 / MH2</strain>
    </source>
</reference>
<keyword evidence="4" id="KW-0547">Nucleotide-binding</keyword>
<dbReference type="InterPro" id="IPR014729">
    <property type="entry name" value="Rossmann-like_a/b/a_fold"/>
</dbReference>
<dbReference type="SUPFAM" id="SSF52374">
    <property type="entry name" value="Nucleotidylyl transferase"/>
    <property type="match status" value="1"/>
</dbReference>
<dbReference type="KEGG" id="hmr:Hipma_1476"/>
<organism evidence="9 10">
    <name type="scientific">Hippea maritima (strain ATCC 700847 / DSM 10411 / MH2)</name>
    <dbReference type="NCBI Taxonomy" id="760142"/>
    <lineage>
        <taxon>Bacteria</taxon>
        <taxon>Pseudomonadati</taxon>
        <taxon>Campylobacterota</taxon>
        <taxon>Desulfurellia</taxon>
        <taxon>Desulfurellales</taxon>
        <taxon>Hippeaceae</taxon>
        <taxon>Hippea</taxon>
    </lineage>
</organism>
<dbReference type="eggNOG" id="COG0615">
    <property type="taxonomic scope" value="Bacteria"/>
</dbReference>
<dbReference type="InParanoid" id="F2LTQ6"/>
<evidence type="ECO:0000256" key="4">
    <source>
        <dbReference type="ARBA" id="ARBA00022741"/>
    </source>
</evidence>
<dbReference type="Pfam" id="PF01467">
    <property type="entry name" value="CTP_transf_like"/>
    <property type="match status" value="1"/>
</dbReference>
<dbReference type="InterPro" id="IPR011914">
    <property type="entry name" value="RfaE_dom_II"/>
</dbReference>
<dbReference type="EMBL" id="CP002606">
    <property type="protein sequence ID" value="AEA34432.1"/>
    <property type="molecule type" value="Genomic_DNA"/>
</dbReference>
<evidence type="ECO:0000259" key="8">
    <source>
        <dbReference type="Pfam" id="PF01467"/>
    </source>
</evidence>
<evidence type="ECO:0000256" key="3">
    <source>
        <dbReference type="ARBA" id="ARBA00022695"/>
    </source>
</evidence>
<dbReference type="STRING" id="760142.Hipma_1476"/>
<dbReference type="InterPro" id="IPR004821">
    <property type="entry name" value="Cyt_trans-like"/>
</dbReference>
<evidence type="ECO:0000256" key="2">
    <source>
        <dbReference type="ARBA" id="ARBA00022679"/>
    </source>
</evidence>
<dbReference type="EC" id="2.7.7.70" evidence="1"/>
<dbReference type="OrthoDB" id="9795543at2"/>
<accession>F2LTQ6</accession>
<dbReference type="HOGENOM" id="CLU_034585_2_0_7"/>
<sequence length="163" mass="18035">MSCSNKVLNWDELRAVIEKLKKGKKIIGFTNGCFDILHAGHVSYLNKAKDMVDVLIVGLNSDSSVRKLKGDGRPINSQDDRALVLAALSSVDYVVVFYEDTPAKLIELIIPDVLIKGADWKEKGVAGADIVEKHGGRVEFIEFLNGRSTTNTIKRIIDVYCDK</sequence>
<evidence type="ECO:0000313" key="9">
    <source>
        <dbReference type="EMBL" id="AEA34432.1"/>
    </source>
</evidence>
<gene>
    <name evidence="9" type="ordered locus">Hipma_1476</name>
</gene>
<evidence type="ECO:0000256" key="7">
    <source>
        <dbReference type="ARBA" id="ARBA00047428"/>
    </source>
</evidence>
<comment type="catalytic activity">
    <reaction evidence="7">
        <text>D-glycero-beta-D-manno-heptose 1-phosphate + ATP + H(+) = ADP-D-glycero-beta-D-manno-heptose + diphosphate</text>
        <dbReference type="Rhea" id="RHEA:27465"/>
        <dbReference type="ChEBI" id="CHEBI:15378"/>
        <dbReference type="ChEBI" id="CHEBI:30616"/>
        <dbReference type="ChEBI" id="CHEBI:33019"/>
        <dbReference type="ChEBI" id="CHEBI:59967"/>
        <dbReference type="ChEBI" id="CHEBI:61593"/>
        <dbReference type="EC" id="2.7.7.70"/>
    </reaction>
</comment>
<feature type="domain" description="Cytidyltransferase-like" evidence="8">
    <location>
        <begin position="29"/>
        <end position="123"/>
    </location>
</feature>
<dbReference type="GO" id="GO:0016773">
    <property type="term" value="F:phosphotransferase activity, alcohol group as acceptor"/>
    <property type="evidence" value="ECO:0007669"/>
    <property type="project" value="InterPro"/>
</dbReference>
<dbReference type="AlphaFoldDB" id="F2LTQ6"/>
<name>F2LTQ6_HIPMA</name>